<organism evidence="5 6">
    <name type="scientific">Solanum commersonii</name>
    <name type="common">Commerson's wild potato</name>
    <name type="synonym">Commerson's nightshade</name>
    <dbReference type="NCBI Taxonomy" id="4109"/>
    <lineage>
        <taxon>Eukaryota</taxon>
        <taxon>Viridiplantae</taxon>
        <taxon>Streptophyta</taxon>
        <taxon>Embryophyta</taxon>
        <taxon>Tracheophyta</taxon>
        <taxon>Spermatophyta</taxon>
        <taxon>Magnoliopsida</taxon>
        <taxon>eudicotyledons</taxon>
        <taxon>Gunneridae</taxon>
        <taxon>Pentapetalae</taxon>
        <taxon>asterids</taxon>
        <taxon>lamiids</taxon>
        <taxon>Solanales</taxon>
        <taxon>Solanaceae</taxon>
        <taxon>Solanoideae</taxon>
        <taxon>Solaneae</taxon>
        <taxon>Solanum</taxon>
    </lineage>
</organism>
<accession>A0A9J6AW90</accession>
<proteinExistence type="predicted"/>
<protein>
    <recommendedName>
        <fullName evidence="4">Plastid lipid-associated protein/fibrillin conserved domain-containing protein</fullName>
    </recommendedName>
</protein>
<comment type="caution">
    <text evidence="5">The sequence shown here is derived from an EMBL/GenBank/DDBJ whole genome shotgun (WGS) entry which is preliminary data.</text>
</comment>
<name>A0A9J6AW90_SOLCO</name>
<dbReference type="AlphaFoldDB" id="A0A9J6AW90"/>
<dbReference type="EMBL" id="JACXVP010000001">
    <property type="protein sequence ID" value="KAG5628522.1"/>
    <property type="molecule type" value="Genomic_DNA"/>
</dbReference>
<feature type="domain" description="Plastid lipid-associated protein/fibrillin conserved" evidence="4">
    <location>
        <begin position="60"/>
        <end position="131"/>
    </location>
</feature>
<evidence type="ECO:0000259" key="4">
    <source>
        <dbReference type="Pfam" id="PF04755"/>
    </source>
</evidence>
<keyword evidence="3" id="KW-0809">Transit peptide</keyword>
<evidence type="ECO:0000256" key="2">
    <source>
        <dbReference type="ARBA" id="ARBA00022640"/>
    </source>
</evidence>
<dbReference type="InterPro" id="IPR039633">
    <property type="entry name" value="PAP"/>
</dbReference>
<dbReference type="Pfam" id="PF04755">
    <property type="entry name" value="PAP_fibrillin"/>
    <property type="match status" value="2"/>
</dbReference>
<evidence type="ECO:0000313" key="6">
    <source>
        <dbReference type="Proteomes" id="UP000824120"/>
    </source>
</evidence>
<gene>
    <name evidence="5" type="ORF">H5410_000239</name>
</gene>
<keyword evidence="2" id="KW-0934">Plastid</keyword>
<dbReference type="Proteomes" id="UP000824120">
    <property type="component" value="Chromosome 1"/>
</dbReference>
<evidence type="ECO:0000256" key="1">
    <source>
        <dbReference type="ARBA" id="ARBA00004474"/>
    </source>
</evidence>
<evidence type="ECO:0000313" key="5">
    <source>
        <dbReference type="EMBL" id="KAG5628522.1"/>
    </source>
</evidence>
<feature type="domain" description="Plastid lipid-associated protein/fibrillin conserved" evidence="4">
    <location>
        <begin position="169"/>
        <end position="279"/>
    </location>
</feature>
<dbReference type="GO" id="GO:0009536">
    <property type="term" value="C:plastid"/>
    <property type="evidence" value="ECO:0007669"/>
    <property type="project" value="UniProtKB-SubCell"/>
</dbReference>
<evidence type="ECO:0000256" key="3">
    <source>
        <dbReference type="ARBA" id="ARBA00022946"/>
    </source>
</evidence>
<keyword evidence="6" id="KW-1185">Reference proteome</keyword>
<dbReference type="PANTHER" id="PTHR31906">
    <property type="entry name" value="PLASTID-LIPID-ASSOCIATED PROTEIN 4, CHLOROPLASTIC-RELATED"/>
    <property type="match status" value="1"/>
</dbReference>
<comment type="subcellular location">
    <subcellularLocation>
        <location evidence="1">Plastid</location>
    </subcellularLocation>
</comment>
<reference evidence="5 6" key="1">
    <citation type="submission" date="2020-09" db="EMBL/GenBank/DDBJ databases">
        <title>De no assembly of potato wild relative species, Solanum commersonii.</title>
        <authorList>
            <person name="Cho K."/>
        </authorList>
    </citation>
    <scope>NUCLEOTIDE SEQUENCE [LARGE SCALE GENOMIC DNA]</scope>
    <source>
        <strain evidence="5">LZ3.2</strain>
        <tissue evidence="5">Leaf</tissue>
    </source>
</reference>
<sequence>MTTIMEIGNLGVGFRPQIVINSTRKWRCKQFLGQKMQNKKSFLLVCSVASKVCSFSEEENGLIEALIGIQGRGRAASPQQLQEVERAVKVLEGSEGIPEPTSSSLIEGRWQLMFTTRPGSASPIQVRRYTFCLLCFQLSTFFWCVDWLESLNEEMMVNIHFVDILKIDTRTFVGVDSFSVFQEVFLRTNDQRVSNIVKFSEAIGELKVEALATIKDGKRILFQFDRAAFSFKFLPFKVPYPVPFRLLGDEAKGWLDTTYLSPSGNLRISRGNKGTTFVLQRETEPRQKLLSSISTGTRVEKAIDEFISLNQNVANPELELLEGEWQMIWSSQVETDSWLENAGNGLMGNQIVKPDGQLKFLVGILFGIRKSGSNTYDVIMDDGAILAGMYGIPVEMESKFTIEILYTDDKIRISRGYNKILFVHVRVDGPKKKS</sequence>
<dbReference type="OrthoDB" id="348976at2759"/>
<dbReference type="InterPro" id="IPR006843">
    <property type="entry name" value="PAP/fibrillin_dom"/>
</dbReference>